<dbReference type="InterPro" id="IPR006680">
    <property type="entry name" value="Amidohydro-rel"/>
</dbReference>
<keyword evidence="4" id="KW-0378">Hydrolase</keyword>
<accession>A0A3S9SWF6</accession>
<dbReference type="Gene3D" id="3.20.20.140">
    <property type="entry name" value="Metal-dependent hydrolases"/>
    <property type="match status" value="1"/>
</dbReference>
<comment type="PTM">
    <text evidence="5">Carbamylation allows a single lysine to coordinate two divalent metal cations.</text>
</comment>
<evidence type="ECO:0000256" key="2">
    <source>
        <dbReference type="ARBA" id="ARBA00008829"/>
    </source>
</evidence>
<dbReference type="SUPFAM" id="SSF51556">
    <property type="entry name" value="Metallo-dependent hydrolases"/>
    <property type="match status" value="1"/>
</dbReference>
<name>A0A3S9SWF6_9FIRM</name>
<proteinExistence type="inferred from homology"/>
<dbReference type="PANTHER" id="PTHR11647">
    <property type="entry name" value="HYDRANTOINASE/DIHYDROPYRIMIDINASE FAMILY MEMBER"/>
    <property type="match status" value="1"/>
</dbReference>
<feature type="domain" description="Amidohydrolase-related" evidence="6">
    <location>
        <begin position="53"/>
        <end position="436"/>
    </location>
</feature>
<dbReference type="PANTHER" id="PTHR11647:SF1">
    <property type="entry name" value="COLLAPSIN RESPONSE MEDIATOR PROTEIN"/>
    <property type="match status" value="1"/>
</dbReference>
<dbReference type="SUPFAM" id="SSF51338">
    <property type="entry name" value="Composite domain of metallo-dependent hydrolases"/>
    <property type="match status" value="2"/>
</dbReference>
<dbReference type="GO" id="GO:0046872">
    <property type="term" value="F:metal ion binding"/>
    <property type="evidence" value="ECO:0007669"/>
    <property type="project" value="UniProtKB-KW"/>
</dbReference>
<gene>
    <name evidence="7" type="ORF">BBF96_03780</name>
</gene>
<evidence type="ECO:0000256" key="1">
    <source>
        <dbReference type="ARBA" id="ARBA00001947"/>
    </source>
</evidence>
<evidence type="ECO:0000259" key="6">
    <source>
        <dbReference type="Pfam" id="PF01979"/>
    </source>
</evidence>
<dbReference type="NCBIfam" id="TIGR02033">
    <property type="entry name" value="D-hydantoinase"/>
    <property type="match status" value="1"/>
</dbReference>
<evidence type="ECO:0000256" key="3">
    <source>
        <dbReference type="ARBA" id="ARBA00022723"/>
    </source>
</evidence>
<dbReference type="InterPro" id="IPR011059">
    <property type="entry name" value="Metal-dep_hydrolase_composite"/>
</dbReference>
<dbReference type="RefSeq" id="WP_164730889.1">
    <property type="nucleotide sequence ID" value="NZ_CP016379.1"/>
</dbReference>
<dbReference type="FunFam" id="3.20.20.140:FF:000174">
    <property type="entry name" value="Dihydropyrimidinase-related protein 2"/>
    <property type="match status" value="1"/>
</dbReference>
<dbReference type="InterPro" id="IPR032466">
    <property type="entry name" value="Metal_Hydrolase"/>
</dbReference>
<keyword evidence="8" id="KW-1185">Reference proteome</keyword>
<evidence type="ECO:0000256" key="4">
    <source>
        <dbReference type="ARBA" id="ARBA00022801"/>
    </source>
</evidence>
<reference evidence="7 8" key="1">
    <citation type="submission" date="2016-07" db="EMBL/GenBank/DDBJ databases">
        <title>Genome and transcriptome analysis of iron-reducing fermentative bacteria Anoxybacter fermentans.</title>
        <authorList>
            <person name="Zeng X."/>
            <person name="Shao Z."/>
        </authorList>
    </citation>
    <scope>NUCLEOTIDE SEQUENCE [LARGE SCALE GENOMIC DNA]</scope>
    <source>
        <strain evidence="7 8">DY22613</strain>
    </source>
</reference>
<comment type="cofactor">
    <cofactor evidence="1">
        <name>Zn(2+)</name>
        <dbReference type="ChEBI" id="CHEBI:29105"/>
    </cofactor>
</comment>
<feature type="modified residue" description="N6-carboxylysine" evidence="5">
    <location>
        <position position="152"/>
    </location>
</feature>
<keyword evidence="3" id="KW-0479">Metal-binding</keyword>
<protein>
    <submittedName>
        <fullName evidence="7">Dihydropyrimidinase</fullName>
    </submittedName>
</protein>
<dbReference type="InterPro" id="IPR011778">
    <property type="entry name" value="Hydantoinase/dihydroPyrase"/>
</dbReference>
<dbReference type="NCBIfam" id="TIGR00857">
    <property type="entry name" value="pyrC_multi"/>
    <property type="match status" value="1"/>
</dbReference>
<sequence>MQKLLKGGILVTDEGTFQGNILIEGEKIARIGKFDVEELDTDCEVIDVMGKLIMPGIVDAHTHYQLKSRNTITADDFVSGSISAACGGVTTFIDYADHLPDHSLKEAAQLRIDEALGKTVLDFTLHQTITHFDETISQEMVDLVKMGISSIKIFTTYRREGYMIPTGQWEYVFRRLKELEILLTVHAEDDDIIMRLEEEFKKRGQLSPDMHPKIRPSKAEEIAIEKVGELARKVGIPIYIAHLSSKAGYEALKRVKQRGGAIYAETTPHYLLLDEGSLKEPMAQRFIMTPPLRTKKDQKALWEGLKAGDIQVVATDHCSFTLEQKLSDDCCLTILPGLPGSETLLPLIHHFGVGQGLLEYPQLVRILSSEPAKIFGLYPEKGSLKPGTDADLVVFDPKKKVTLTHSNLHSKADYTPYEGMEVQGYPVMTFLRGELVVRNGEFCGQIGQGRFIKAKRSKLYKKVV</sequence>
<dbReference type="Pfam" id="PF01979">
    <property type="entry name" value="Amidohydro_1"/>
    <property type="match status" value="1"/>
</dbReference>
<dbReference type="EMBL" id="CP016379">
    <property type="protein sequence ID" value="AZR72582.1"/>
    <property type="molecule type" value="Genomic_DNA"/>
</dbReference>
<evidence type="ECO:0000313" key="7">
    <source>
        <dbReference type="EMBL" id="AZR72582.1"/>
    </source>
</evidence>
<dbReference type="GO" id="GO:0005829">
    <property type="term" value="C:cytosol"/>
    <property type="evidence" value="ECO:0007669"/>
    <property type="project" value="TreeGrafter"/>
</dbReference>
<dbReference type="KEGG" id="aft:BBF96_03780"/>
<evidence type="ECO:0000256" key="5">
    <source>
        <dbReference type="PIRSR" id="PIRSR611778-50"/>
    </source>
</evidence>
<dbReference type="Proteomes" id="UP000267250">
    <property type="component" value="Chromosome"/>
</dbReference>
<dbReference type="InterPro" id="IPR050378">
    <property type="entry name" value="Metallo-dep_Hydrolases_sf"/>
</dbReference>
<comment type="similarity">
    <text evidence="2">Belongs to the metallo-dependent hydrolases superfamily. Hydantoinase/dihydropyrimidinase family.</text>
</comment>
<evidence type="ECO:0000313" key="8">
    <source>
        <dbReference type="Proteomes" id="UP000267250"/>
    </source>
</evidence>
<dbReference type="AlphaFoldDB" id="A0A3S9SWF6"/>
<organism evidence="7 8">
    <name type="scientific">Anoxybacter fermentans</name>
    <dbReference type="NCBI Taxonomy" id="1323375"/>
    <lineage>
        <taxon>Bacteria</taxon>
        <taxon>Bacillati</taxon>
        <taxon>Bacillota</taxon>
        <taxon>Clostridia</taxon>
        <taxon>Halanaerobiales</taxon>
        <taxon>Anoxybacter</taxon>
    </lineage>
</organism>
<dbReference type="Gene3D" id="2.30.40.10">
    <property type="entry name" value="Urease, subunit C, domain 1"/>
    <property type="match status" value="1"/>
</dbReference>
<dbReference type="GO" id="GO:0016812">
    <property type="term" value="F:hydrolase activity, acting on carbon-nitrogen (but not peptide) bonds, in cyclic amides"/>
    <property type="evidence" value="ECO:0007669"/>
    <property type="project" value="TreeGrafter"/>
</dbReference>